<comment type="similarity">
    <text evidence="2 9">Belongs to the cytochrome c family.</text>
</comment>
<evidence type="ECO:0000256" key="7">
    <source>
        <dbReference type="ARBA" id="ARBA00023004"/>
    </source>
</evidence>
<evidence type="ECO:0000313" key="13">
    <source>
        <dbReference type="Proteomes" id="UP000224006"/>
    </source>
</evidence>
<evidence type="ECO:0000256" key="3">
    <source>
        <dbReference type="ARBA" id="ARBA00022448"/>
    </source>
</evidence>
<dbReference type="Gene3D" id="1.10.760.10">
    <property type="entry name" value="Cytochrome c-like domain"/>
    <property type="match status" value="1"/>
</dbReference>
<dbReference type="RefSeq" id="XP_029216455.1">
    <property type="nucleotide sequence ID" value="XM_029360479.1"/>
</dbReference>
<feature type="region of interest" description="Disordered" evidence="10">
    <location>
        <begin position="1"/>
        <end position="51"/>
    </location>
</feature>
<evidence type="ECO:0000256" key="4">
    <source>
        <dbReference type="ARBA" id="ARBA00022617"/>
    </source>
</evidence>
<dbReference type="PROSITE" id="PS51007">
    <property type="entry name" value="CYTC"/>
    <property type="match status" value="1"/>
</dbReference>
<dbReference type="OrthoDB" id="449280at2759"/>
<dbReference type="InterPro" id="IPR002327">
    <property type="entry name" value="Cyt_c_1A/1B"/>
</dbReference>
<name>A0A2A9M965_BESBE</name>
<dbReference type="PANTHER" id="PTHR11961">
    <property type="entry name" value="CYTOCHROME C"/>
    <property type="match status" value="1"/>
</dbReference>
<keyword evidence="6" id="KW-0249">Electron transport</keyword>
<dbReference type="VEuPathDB" id="ToxoDB:BESB_017640"/>
<keyword evidence="4 8" id="KW-0349">Heme</keyword>
<feature type="compositionally biased region" description="Low complexity" evidence="10">
    <location>
        <begin position="22"/>
        <end position="33"/>
    </location>
</feature>
<dbReference type="GO" id="GO:0005758">
    <property type="term" value="C:mitochondrial intermembrane space"/>
    <property type="evidence" value="ECO:0007669"/>
    <property type="project" value="UniProtKB-SubCell"/>
</dbReference>
<evidence type="ECO:0000256" key="2">
    <source>
        <dbReference type="ARBA" id="ARBA00006488"/>
    </source>
</evidence>
<dbReference type="InterPro" id="IPR009056">
    <property type="entry name" value="Cyt_c-like_dom"/>
</dbReference>
<reference evidence="12 13" key="1">
    <citation type="submission" date="2017-09" db="EMBL/GenBank/DDBJ databases">
        <title>Genome sequencing of Besnoitia besnoiti strain Bb-Ger1.</title>
        <authorList>
            <person name="Schares G."/>
            <person name="Venepally P."/>
            <person name="Lorenzi H.A."/>
        </authorList>
    </citation>
    <scope>NUCLEOTIDE SEQUENCE [LARGE SCALE GENOMIC DNA]</scope>
    <source>
        <strain evidence="12 13">Bb-Ger1</strain>
    </source>
</reference>
<dbReference type="KEGG" id="bbes:BESB_017640"/>
<accession>A0A2A9M965</accession>
<keyword evidence="7 8" id="KW-0408">Iron</keyword>
<evidence type="ECO:0000256" key="6">
    <source>
        <dbReference type="ARBA" id="ARBA00022982"/>
    </source>
</evidence>
<gene>
    <name evidence="12" type="ORF">BESB_017640</name>
</gene>
<keyword evidence="5 8" id="KW-0479">Metal-binding</keyword>
<dbReference type="GO" id="GO:0020037">
    <property type="term" value="F:heme binding"/>
    <property type="evidence" value="ECO:0007669"/>
    <property type="project" value="InterPro"/>
</dbReference>
<keyword evidence="13" id="KW-1185">Reference proteome</keyword>
<organism evidence="12 13">
    <name type="scientific">Besnoitia besnoiti</name>
    <name type="common">Apicomplexan protozoan</name>
    <dbReference type="NCBI Taxonomy" id="94643"/>
    <lineage>
        <taxon>Eukaryota</taxon>
        <taxon>Sar</taxon>
        <taxon>Alveolata</taxon>
        <taxon>Apicomplexa</taxon>
        <taxon>Conoidasida</taxon>
        <taxon>Coccidia</taxon>
        <taxon>Eucoccidiorida</taxon>
        <taxon>Eimeriorina</taxon>
        <taxon>Sarcocystidae</taxon>
        <taxon>Besnoitia</taxon>
    </lineage>
</organism>
<dbReference type="STRING" id="94643.A0A2A9M965"/>
<proteinExistence type="inferred from homology"/>
<evidence type="ECO:0000256" key="8">
    <source>
        <dbReference type="PROSITE-ProRule" id="PRU00433"/>
    </source>
</evidence>
<dbReference type="AlphaFoldDB" id="A0A2A9M965"/>
<evidence type="ECO:0000256" key="10">
    <source>
        <dbReference type="SAM" id="MobiDB-lite"/>
    </source>
</evidence>
<dbReference type="SUPFAM" id="SSF46626">
    <property type="entry name" value="Cytochrome c"/>
    <property type="match status" value="1"/>
</dbReference>
<evidence type="ECO:0000256" key="9">
    <source>
        <dbReference type="RuleBase" id="RU004426"/>
    </source>
</evidence>
<comment type="subcellular location">
    <subcellularLocation>
        <location evidence="1">Mitochondrion intermembrane space</location>
    </subcellularLocation>
</comment>
<dbReference type="Proteomes" id="UP000224006">
    <property type="component" value="Chromosome X"/>
</dbReference>
<evidence type="ECO:0000256" key="5">
    <source>
        <dbReference type="ARBA" id="ARBA00022723"/>
    </source>
</evidence>
<dbReference type="GeneID" id="40306825"/>
<keyword evidence="3" id="KW-0813">Transport</keyword>
<evidence type="ECO:0000313" key="12">
    <source>
        <dbReference type="EMBL" id="PFH32446.1"/>
    </source>
</evidence>
<protein>
    <submittedName>
        <fullName evidence="12">Putative cytochrome c</fullName>
    </submittedName>
</protein>
<comment type="caution">
    <text evidence="12">The sequence shown here is derived from an EMBL/GenBank/DDBJ whole genome shotgun (WGS) entry which is preliminary data.</text>
</comment>
<evidence type="ECO:0000259" key="11">
    <source>
        <dbReference type="PROSITE" id="PS51007"/>
    </source>
</evidence>
<evidence type="ECO:0000256" key="1">
    <source>
        <dbReference type="ARBA" id="ARBA00004569"/>
    </source>
</evidence>
<feature type="domain" description="Cytochrome c" evidence="11">
    <location>
        <begin position="58"/>
        <end position="168"/>
    </location>
</feature>
<dbReference type="GO" id="GO:0009055">
    <property type="term" value="F:electron transfer activity"/>
    <property type="evidence" value="ECO:0007669"/>
    <property type="project" value="InterPro"/>
</dbReference>
<sequence>MPPDKGESARASSFSAPESFGAASLPQASSASAAPPPAPRRRAFGDDDVPDDFVLPEGDVERGRLLFKKYCAQCHCINQYHIQASGCTLLGPSLYGLYGRTAGAGPRTSFVTSSATMKESGIVWTDITLMRYLKNPRAFAQHTISMNFRGLSEWQDRVDLIWYIKAACHQDWLPFHTRPLEEVLKSRDRRNKDDGEDEN</sequence>
<dbReference type="GO" id="GO:0046872">
    <property type="term" value="F:metal ion binding"/>
    <property type="evidence" value="ECO:0007669"/>
    <property type="project" value="UniProtKB-KW"/>
</dbReference>
<dbReference type="EMBL" id="NWUJ01000011">
    <property type="protein sequence ID" value="PFH32446.1"/>
    <property type="molecule type" value="Genomic_DNA"/>
</dbReference>
<dbReference type="InterPro" id="IPR036909">
    <property type="entry name" value="Cyt_c-like_dom_sf"/>
</dbReference>